<reference evidence="1 2" key="1">
    <citation type="journal article" date="2015" name="Genome Announc.">
        <title>Expanding the biotechnology potential of lactobacilli through comparative genomics of 213 strains and associated genera.</title>
        <authorList>
            <person name="Sun Z."/>
            <person name="Harris H.M."/>
            <person name="McCann A."/>
            <person name="Guo C."/>
            <person name="Argimon S."/>
            <person name="Zhang W."/>
            <person name="Yang X."/>
            <person name="Jeffery I.B."/>
            <person name="Cooney J.C."/>
            <person name="Kagawa T.F."/>
            <person name="Liu W."/>
            <person name="Song Y."/>
            <person name="Salvetti E."/>
            <person name="Wrobel A."/>
            <person name="Rasinkangas P."/>
            <person name="Parkhill J."/>
            <person name="Rea M.C."/>
            <person name="O'Sullivan O."/>
            <person name="Ritari J."/>
            <person name="Douillard F.P."/>
            <person name="Paul Ross R."/>
            <person name="Yang R."/>
            <person name="Briner A.E."/>
            <person name="Felis G.E."/>
            <person name="de Vos W.M."/>
            <person name="Barrangou R."/>
            <person name="Klaenhammer T.R."/>
            <person name="Caufield P.W."/>
            <person name="Cui Y."/>
            <person name="Zhang H."/>
            <person name="O'Toole P.W."/>
        </authorList>
    </citation>
    <scope>NUCLEOTIDE SEQUENCE [LARGE SCALE GENOMIC DNA]</scope>
    <source>
        <strain evidence="1 2">DSM 19906</strain>
    </source>
</reference>
<dbReference type="InterPro" id="IPR023214">
    <property type="entry name" value="HAD_sf"/>
</dbReference>
<dbReference type="InterPro" id="IPR036412">
    <property type="entry name" value="HAD-like_sf"/>
</dbReference>
<dbReference type="GO" id="GO:0008253">
    <property type="term" value="F:5'-nucleotidase activity"/>
    <property type="evidence" value="ECO:0007669"/>
    <property type="project" value="InterPro"/>
</dbReference>
<dbReference type="NCBIfam" id="TIGR02254">
    <property type="entry name" value="YjjG_YfnB"/>
    <property type="match status" value="1"/>
</dbReference>
<dbReference type="PANTHER" id="PTHR47478:SF1">
    <property type="entry name" value="PYRIMIDINE 5'-NUCLEOTIDASE YJJG"/>
    <property type="match status" value="1"/>
</dbReference>
<proteinExistence type="predicted"/>
<dbReference type="SUPFAM" id="SSF56784">
    <property type="entry name" value="HAD-like"/>
    <property type="match status" value="1"/>
</dbReference>
<accession>A0A0R1NSS6</accession>
<dbReference type="PANTHER" id="PTHR47478">
    <property type="match status" value="1"/>
</dbReference>
<dbReference type="NCBIfam" id="TIGR01509">
    <property type="entry name" value="HAD-SF-IA-v3"/>
    <property type="match status" value="1"/>
</dbReference>
<dbReference type="PATRIC" id="fig|1423766.4.peg.1686"/>
<evidence type="ECO:0000313" key="1">
    <source>
        <dbReference type="EMBL" id="KRL22876.1"/>
    </source>
</evidence>
<name>A0A0R1NSS6_9LACO</name>
<dbReference type="AlphaFoldDB" id="A0A0R1NSS6"/>
<dbReference type="InterPro" id="IPR052550">
    <property type="entry name" value="Pyrimidine_5'-ntase_YjjG"/>
</dbReference>
<keyword evidence="2" id="KW-1185">Reference proteome</keyword>
<dbReference type="NCBIfam" id="TIGR01549">
    <property type="entry name" value="HAD-SF-IA-v1"/>
    <property type="match status" value="1"/>
</dbReference>
<dbReference type="InterPro" id="IPR006439">
    <property type="entry name" value="HAD-SF_hydro_IA"/>
</dbReference>
<dbReference type="Gene3D" id="1.10.150.240">
    <property type="entry name" value="Putative phosphatase, domain 2"/>
    <property type="match status" value="1"/>
</dbReference>
<dbReference type="InterPro" id="IPR011951">
    <property type="entry name" value="HAD-SF_hydro_IA_YjjG/PynA"/>
</dbReference>
<evidence type="ECO:0000313" key="2">
    <source>
        <dbReference type="Proteomes" id="UP000051439"/>
    </source>
</evidence>
<protein>
    <submittedName>
        <fullName evidence="1">HAD hydrolase family</fullName>
    </submittedName>
</protein>
<keyword evidence="1" id="KW-0378">Hydrolase</keyword>
<dbReference type="Proteomes" id="UP000051439">
    <property type="component" value="Unassembled WGS sequence"/>
</dbReference>
<dbReference type="SFLD" id="SFLDG01135">
    <property type="entry name" value="C1.5.6:_HAD__Beta-PGM__Phospha"/>
    <property type="match status" value="1"/>
</dbReference>
<dbReference type="RefSeq" id="WP_008856619.1">
    <property type="nucleotide sequence ID" value="NZ_AZEB01000003.1"/>
</dbReference>
<organism evidence="1 2">
    <name type="scientific">Lentilactobacillus kisonensis DSM 19906 = JCM 15041</name>
    <dbReference type="NCBI Taxonomy" id="1423766"/>
    <lineage>
        <taxon>Bacteria</taxon>
        <taxon>Bacillati</taxon>
        <taxon>Bacillota</taxon>
        <taxon>Bacilli</taxon>
        <taxon>Lactobacillales</taxon>
        <taxon>Lactobacillaceae</taxon>
        <taxon>Lentilactobacillus</taxon>
    </lineage>
</organism>
<dbReference type="Pfam" id="PF00702">
    <property type="entry name" value="Hydrolase"/>
    <property type="match status" value="1"/>
</dbReference>
<dbReference type="SFLD" id="SFLDG01129">
    <property type="entry name" value="C1.5:_HAD__Beta-PGM__Phosphata"/>
    <property type="match status" value="1"/>
</dbReference>
<dbReference type="CDD" id="cd04305">
    <property type="entry name" value="HAD_Neu5Ac-Pase_like"/>
    <property type="match status" value="1"/>
</dbReference>
<gene>
    <name evidence="1" type="ORF">FC98_GL001628</name>
</gene>
<dbReference type="Gene3D" id="3.40.50.1000">
    <property type="entry name" value="HAD superfamily/HAD-like"/>
    <property type="match status" value="1"/>
</dbReference>
<sequence length="230" mass="26455">MSQLNYSTLLFDVDDTLLNFQSSEKQALTKLFQSLHKPLTAKIYQDYHSLNAQLWRKYERGEISRETLLDQRFNLFFQHYGQNVDGKAYSQKYRSFLSEGHDQMPNASKLLADLKNRHQLYVVTNGIAATQHRRLADSGLVNYFDNVFISEEIGHKKPDPEFFDYIADNITNFNKQRALVVGDSLTSDILGATKYGLDSVWFNPTHQPNLGVAKPTYEIDHLLDLEAIVS</sequence>
<dbReference type="EMBL" id="AZEB01000003">
    <property type="protein sequence ID" value="KRL22876.1"/>
    <property type="molecule type" value="Genomic_DNA"/>
</dbReference>
<comment type="caution">
    <text evidence="1">The sequence shown here is derived from an EMBL/GenBank/DDBJ whole genome shotgun (WGS) entry which is preliminary data.</text>
</comment>
<dbReference type="InterPro" id="IPR023198">
    <property type="entry name" value="PGP-like_dom2"/>
</dbReference>
<dbReference type="SFLD" id="SFLDS00003">
    <property type="entry name" value="Haloacid_Dehalogenase"/>
    <property type="match status" value="1"/>
</dbReference>